<dbReference type="RefSeq" id="XP_044443016.1">
    <property type="nucleotide sequence ID" value="XM_044587081.1"/>
</dbReference>
<dbReference type="PANTHER" id="PTHR11732">
    <property type="entry name" value="ALDO/KETO REDUCTASE"/>
    <property type="match status" value="1"/>
</dbReference>
<dbReference type="InterPro" id="IPR020471">
    <property type="entry name" value="AKR"/>
</dbReference>
<dbReference type="Proteomes" id="UP000019116">
    <property type="component" value="Chromosome 7D"/>
</dbReference>
<dbReference type="Gramene" id="TraesPARA_EIv1.0_2594990.1">
    <property type="protein sequence ID" value="TraesPARA_EIv1.0_2594990.1.CDS"/>
    <property type="gene ID" value="TraesPARA_EIv1.0_2594990"/>
</dbReference>
<dbReference type="AlphaFoldDB" id="A0A3B6TU25"/>
<feature type="domain" description="NADP-dependent oxidoreductase" evidence="6">
    <location>
        <begin position="34"/>
        <end position="300"/>
    </location>
</feature>
<keyword evidence="8" id="KW-1185">Reference proteome</keyword>
<evidence type="ECO:0000256" key="3">
    <source>
        <dbReference type="PIRSR" id="PIRSR000097-1"/>
    </source>
</evidence>
<dbReference type="GeneID" id="123169243"/>
<dbReference type="GO" id="GO:0005829">
    <property type="term" value="C:cytosol"/>
    <property type="evidence" value="ECO:0000318"/>
    <property type="project" value="GO_Central"/>
</dbReference>
<dbReference type="InterPro" id="IPR044497">
    <property type="entry name" value="AKR4A/B"/>
</dbReference>
<dbReference type="Gramene" id="TraesCS7D03G0857300.1">
    <property type="protein sequence ID" value="TraesCS7D03G0857300.1.CDS"/>
    <property type="gene ID" value="TraesCS7D03G0857300"/>
</dbReference>
<dbReference type="SUPFAM" id="SSF51430">
    <property type="entry name" value="NAD(P)-linked oxidoreductase"/>
    <property type="match status" value="1"/>
</dbReference>
<dbReference type="Gene3D" id="3.20.20.100">
    <property type="entry name" value="NADP-dependent oxidoreductase domain"/>
    <property type="match status" value="1"/>
</dbReference>
<dbReference type="Gramene" id="TraesJUL7D03G04466470.1">
    <property type="protein sequence ID" value="TraesJUL7D03G04466470.1"/>
    <property type="gene ID" value="TraesJUL7D03G04466470"/>
</dbReference>
<dbReference type="InterPro" id="IPR023210">
    <property type="entry name" value="NADP_OxRdtase_dom"/>
</dbReference>
<evidence type="ECO:0000313" key="7">
    <source>
        <dbReference type="EnsemblPlants" id="TraesCS7D02G363700.1"/>
    </source>
</evidence>
<dbReference type="Gramene" id="TraesNOR7D03G04471330.1">
    <property type="protein sequence ID" value="TraesNOR7D03G04471330.1"/>
    <property type="gene ID" value="TraesNOR7D03G04471330"/>
</dbReference>
<dbReference type="Gramene" id="TraesCS7D02G363700.1">
    <property type="protein sequence ID" value="TraesCS7D02G363700.1"/>
    <property type="gene ID" value="TraesCS7D02G363700"/>
</dbReference>
<comment type="similarity">
    <text evidence="1">Belongs to the aldo/keto reductase family.</text>
</comment>
<dbReference type="EnsemblPlants" id="TraesCS7D02G363700.1">
    <property type="protein sequence ID" value="TraesCS7D02G363700.1"/>
    <property type="gene ID" value="TraesCS7D02G363700"/>
</dbReference>
<protein>
    <recommendedName>
        <fullName evidence="6">NADP-dependent oxidoreductase domain-containing protein</fullName>
    </recommendedName>
</protein>
<dbReference type="OMA" id="EFGPYKT"/>
<dbReference type="Gramene" id="TraesROB_scaffold_023786_01G000200.1">
    <property type="protein sequence ID" value="TraesROB_scaffold_023786_01G000200.1"/>
    <property type="gene ID" value="TraesROB_scaffold_023786_01G000200"/>
</dbReference>
<reference evidence="7" key="1">
    <citation type="submission" date="2018-08" db="EMBL/GenBank/DDBJ databases">
        <authorList>
            <person name="Rossello M."/>
        </authorList>
    </citation>
    <scope>NUCLEOTIDE SEQUENCE [LARGE SCALE GENOMIC DNA]</scope>
    <source>
        <strain evidence="7">cv. Chinese Spring</strain>
    </source>
</reference>
<dbReference type="STRING" id="4565.A0A3B6TU25"/>
<dbReference type="CDD" id="cd19124">
    <property type="entry name" value="AKR_AKR4A_4B"/>
    <property type="match status" value="1"/>
</dbReference>
<dbReference type="OrthoDB" id="416253at2759"/>
<feature type="binding site" evidence="4">
    <location>
        <position position="130"/>
    </location>
    <ligand>
        <name>substrate</name>
    </ligand>
</feature>
<dbReference type="Gramene" id="TraesWEE_scaffold_052444_01G000200.1">
    <property type="protein sequence ID" value="TraesWEE_scaffold_052444_01G000200.1"/>
    <property type="gene ID" value="TraesWEE_scaffold_052444_01G000200"/>
</dbReference>
<evidence type="ECO:0000256" key="5">
    <source>
        <dbReference type="PIRSR" id="PIRSR000097-3"/>
    </source>
</evidence>
<dbReference type="Gramene" id="TraesARI7D03G04498940.1">
    <property type="protein sequence ID" value="TraesARI7D03G04498940.1"/>
    <property type="gene ID" value="TraesARI7D03G04498940"/>
</dbReference>
<dbReference type="Gramene" id="TraesCLE_scaffold_043402_01G000100.1">
    <property type="protein sequence ID" value="TraesCLE_scaffold_043402_01G000100.1"/>
    <property type="gene ID" value="TraesCLE_scaffold_043402_01G000100"/>
</dbReference>
<accession>A0A3B6TU25</accession>
<dbReference type="FunFam" id="3.20.20.100:FF:000013">
    <property type="entry name" value="NADPH-dependent codeinone reductase 1-1"/>
    <property type="match status" value="1"/>
</dbReference>
<dbReference type="Gramene" id="TraesLAC7D03G04369350.1">
    <property type="protein sequence ID" value="TraesLAC7D03G04369350.1"/>
    <property type="gene ID" value="TraesLAC7D03G04369350"/>
</dbReference>
<dbReference type="PRINTS" id="PR00069">
    <property type="entry name" value="ALDKETRDTASE"/>
</dbReference>
<dbReference type="Gramene" id="TraesKAR7D01G0338970.1">
    <property type="protein sequence ID" value="cds.TraesKAR7D01G0338970.1"/>
    <property type="gene ID" value="TraesKAR7D01G0338970"/>
</dbReference>
<proteinExistence type="inferred from homology"/>
<dbReference type="PaxDb" id="4565-Traes_7DL_3A2EE8DCB.1"/>
<evidence type="ECO:0000259" key="6">
    <source>
        <dbReference type="Pfam" id="PF00248"/>
    </source>
</evidence>
<keyword evidence="2" id="KW-0521">NADP</keyword>
<evidence type="ECO:0000256" key="4">
    <source>
        <dbReference type="PIRSR" id="PIRSR000097-2"/>
    </source>
</evidence>
<dbReference type="PROSITE" id="PS00062">
    <property type="entry name" value="ALDOKETO_REDUCTASE_2"/>
    <property type="match status" value="1"/>
</dbReference>
<gene>
    <name evidence="7" type="primary">LOC123169243</name>
</gene>
<dbReference type="Gramene" id="TraesMAC7D03G04414420.1">
    <property type="protein sequence ID" value="TraesMAC7D03G04414420.1"/>
    <property type="gene ID" value="TraesMAC7D03G04414420"/>
</dbReference>
<dbReference type="InterPro" id="IPR036812">
    <property type="entry name" value="NAD(P)_OxRdtase_dom_sf"/>
</dbReference>
<dbReference type="PIRSF" id="PIRSF000097">
    <property type="entry name" value="AKR"/>
    <property type="match status" value="1"/>
</dbReference>
<dbReference type="PROSITE" id="PS00798">
    <property type="entry name" value="ALDOKETO_REDUCTASE_1"/>
    <property type="match status" value="1"/>
</dbReference>
<reference evidence="7" key="2">
    <citation type="submission" date="2018-10" db="UniProtKB">
        <authorList>
            <consortium name="EnsemblPlants"/>
        </authorList>
    </citation>
    <scope>IDENTIFICATION</scope>
</reference>
<dbReference type="Pfam" id="PF00248">
    <property type="entry name" value="Aldo_ket_red"/>
    <property type="match status" value="1"/>
</dbReference>
<dbReference type="Gramene" id="TraesSTA7D03G04416490.1">
    <property type="protein sequence ID" value="TraesSTA7D03G04416490.1"/>
    <property type="gene ID" value="TraesSTA7D03G04416490"/>
</dbReference>
<organism evidence="7">
    <name type="scientific">Triticum aestivum</name>
    <name type="common">Wheat</name>
    <dbReference type="NCBI Taxonomy" id="4565"/>
    <lineage>
        <taxon>Eukaryota</taxon>
        <taxon>Viridiplantae</taxon>
        <taxon>Streptophyta</taxon>
        <taxon>Embryophyta</taxon>
        <taxon>Tracheophyta</taxon>
        <taxon>Spermatophyta</taxon>
        <taxon>Magnoliopsida</taxon>
        <taxon>Liliopsida</taxon>
        <taxon>Poales</taxon>
        <taxon>Poaceae</taxon>
        <taxon>BOP clade</taxon>
        <taxon>Pooideae</taxon>
        <taxon>Triticodae</taxon>
        <taxon>Triticeae</taxon>
        <taxon>Triticinae</taxon>
        <taxon>Triticum</taxon>
    </lineage>
</organism>
<evidence type="ECO:0000313" key="8">
    <source>
        <dbReference type="Proteomes" id="UP000019116"/>
    </source>
</evidence>
<feature type="active site" description="Proton donor" evidence="3">
    <location>
        <position position="67"/>
    </location>
</feature>
<dbReference type="Gramene" id="TraesJAG7D03G04405510.1">
    <property type="protein sequence ID" value="TraesJAG7D03G04405510.1"/>
    <property type="gene ID" value="TraesJAG7D03G04405510"/>
</dbReference>
<dbReference type="SMR" id="A0A3B6TU25"/>
<dbReference type="Gramene" id="TraesSYM7D03G04476200.1">
    <property type="protein sequence ID" value="TraesSYM7D03G04476200.1"/>
    <property type="gene ID" value="TraesSYM7D03G04476200"/>
</dbReference>
<dbReference type="Gramene" id="TraesCAD_scaffold_061984_01G000100.1">
    <property type="protein sequence ID" value="TraesCAD_scaffold_061984_01G000100.1"/>
    <property type="gene ID" value="TraesCAD_scaffold_061984_01G000100"/>
</dbReference>
<name>A0A3B6TU25_WHEAT</name>
<dbReference type="PROSITE" id="PS00063">
    <property type="entry name" value="ALDOKETO_REDUCTASE_3"/>
    <property type="match status" value="1"/>
</dbReference>
<dbReference type="GO" id="GO:0004032">
    <property type="term" value="F:aldose reductase (NADPH) activity"/>
    <property type="evidence" value="ECO:0000318"/>
    <property type="project" value="GO_Central"/>
</dbReference>
<evidence type="ECO:0000256" key="1">
    <source>
        <dbReference type="ARBA" id="ARBA00007905"/>
    </source>
</evidence>
<sequence>MATGAGDDGHGAGAGATAIPSVILNTGHAMPVLGFGTGSPSKPADLANIIVHAVRLGYRHLDTASMYRTEPTVGAAVAESVRAGAVPSRTDLFVTSKLWISDARPGRVVPALRESLARLGLAYLDLFLVHWPVAATAGGLPVDKSTLVEFDMEGVWRGMEDCHRLGLARSVGVSNFSAAKMERLLALAAVPPAVNQVEMNVGWRQEKVREVCARHGVVVAAYSPLGAYGGFWGSDAVMESGVLHDVAAARGKTVAQVALRWLYEQSVCFVARSYNGKRLKQNMEIFDWELSEEEKGMIDTIPQRRASLGERFMSPDGPYKTPEELWDSDI</sequence>
<feature type="site" description="Lowers pKa of active site Tyr" evidence="5">
    <location>
        <position position="97"/>
    </location>
</feature>
<dbReference type="InterPro" id="IPR018170">
    <property type="entry name" value="Aldo/ket_reductase_CS"/>
</dbReference>
<evidence type="ECO:0000256" key="2">
    <source>
        <dbReference type="ARBA" id="ARBA00022857"/>
    </source>
</evidence>